<dbReference type="Proteomes" id="UP000018415">
    <property type="component" value="Unassembled WGS sequence"/>
</dbReference>
<dbReference type="Gene3D" id="1.10.10.60">
    <property type="entry name" value="Homeodomain-like"/>
    <property type="match status" value="1"/>
</dbReference>
<sequence>MAKYSQQFKLEVVQNYLSNKNDDGFRKTANKYKLDRATIRQWVAIYQTLGEDGLKPQSHRITYSTEFKLKVVLKILNDGLSLIDALRFFKLKEVGTLSTWLRKYQAHGIDGLKSKPKGRPKQMPKPQRPRIKTSQEDRNKTQEQLLEELAYLRAEVAYLKKRRALIQKRKEQEKAEQQRLQDSYLN</sequence>
<evidence type="ECO:0000313" key="6">
    <source>
        <dbReference type="EMBL" id="ESK47896.1"/>
    </source>
</evidence>
<evidence type="ECO:0000259" key="3">
    <source>
        <dbReference type="Pfam" id="PF13518"/>
    </source>
</evidence>
<dbReference type="PANTHER" id="PTHR33795">
    <property type="entry name" value="INSERTION ELEMENT IS150 PROTEIN INSJ"/>
    <property type="match status" value="1"/>
</dbReference>
<dbReference type="EMBL" id="AYET01000004">
    <property type="protein sequence ID" value="ESK47896.1"/>
    <property type="molecule type" value="Genomic_DNA"/>
</dbReference>
<dbReference type="InterPro" id="IPR036388">
    <property type="entry name" value="WH-like_DNA-bd_sf"/>
</dbReference>
<feature type="domain" description="Insertion element IS150 protein InsJ-like helix-turn-helix" evidence="3">
    <location>
        <begin position="67"/>
        <end position="121"/>
    </location>
</feature>
<dbReference type="Gene3D" id="1.10.10.10">
    <property type="entry name" value="Winged helix-like DNA-binding domain superfamily/Winged helix DNA-binding domain"/>
    <property type="match status" value="1"/>
</dbReference>
<feature type="domain" description="Insertion element IS150 protein InsJ-like helix-turn-helix" evidence="3">
    <location>
        <begin position="8"/>
        <end position="60"/>
    </location>
</feature>
<dbReference type="InterPro" id="IPR010921">
    <property type="entry name" value="Trp_repressor/repl_initiator"/>
</dbReference>
<dbReference type="AlphaFoldDB" id="V2TZH4"/>
<dbReference type="Pfam" id="PF13518">
    <property type="entry name" value="HTH_28"/>
    <property type="match status" value="2"/>
</dbReference>
<accession>V2TZH4</accession>
<reference evidence="4 7" key="1">
    <citation type="submission" date="2013-10" db="EMBL/GenBank/DDBJ databases">
        <title>The Genome Sequence of Acinetobacter indicus CIP 110367.</title>
        <authorList>
            <consortium name="The Broad Institute Genomics Platform"/>
            <consortium name="The Broad Institute Genome Sequencing Center for Infectious Disease"/>
            <person name="Cerqueira G."/>
            <person name="Feldgarden M."/>
            <person name="Courvalin P."/>
            <person name="Grillot-Courvalin C."/>
            <person name="Clermont D."/>
            <person name="Rocha E."/>
            <person name="Yoon E.-J."/>
            <person name="Nemec A."/>
            <person name="Young S.K."/>
            <person name="Zeng Q."/>
            <person name="Gargeya S."/>
            <person name="Fitzgerald M."/>
            <person name="Abouelleil A."/>
            <person name="Alvarado L."/>
            <person name="Berlin A.M."/>
            <person name="Chapman S.B."/>
            <person name="Gainer-Dewar J."/>
            <person name="Goldberg J."/>
            <person name="Gnerre S."/>
            <person name="Griggs A."/>
            <person name="Gujja S."/>
            <person name="Hansen M."/>
            <person name="Howarth C."/>
            <person name="Imamovic A."/>
            <person name="Ireland A."/>
            <person name="Larimer J."/>
            <person name="McCowan C."/>
            <person name="Murphy C."/>
            <person name="Pearson M."/>
            <person name="Poon T.W."/>
            <person name="Priest M."/>
            <person name="Roberts A."/>
            <person name="Saif S."/>
            <person name="Shea T."/>
            <person name="Sykes S."/>
            <person name="Wortman J."/>
            <person name="Nusbaum C."/>
            <person name="Birren B."/>
        </authorList>
    </citation>
    <scope>NUCLEOTIDE SEQUENCE [LARGE SCALE GENOMIC DNA]</scope>
    <source>
        <strain evidence="4 7">CIP 110367</strain>
    </source>
</reference>
<dbReference type="InterPro" id="IPR052057">
    <property type="entry name" value="IS150/IS1296_orfA-like"/>
</dbReference>
<evidence type="ECO:0000256" key="2">
    <source>
        <dbReference type="SAM" id="MobiDB-lite"/>
    </source>
</evidence>
<evidence type="ECO:0000256" key="1">
    <source>
        <dbReference type="ARBA" id="ARBA00038232"/>
    </source>
</evidence>
<dbReference type="eggNOG" id="COG2963">
    <property type="taxonomic scope" value="Bacteria"/>
</dbReference>
<dbReference type="SUPFAM" id="SSF48295">
    <property type="entry name" value="TrpR-like"/>
    <property type="match status" value="1"/>
</dbReference>
<dbReference type="InterPro" id="IPR055247">
    <property type="entry name" value="InsJ-like_HTH"/>
</dbReference>
<comment type="caution">
    <text evidence="4">The sequence shown here is derived from an EMBL/GenBank/DDBJ whole genome shotgun (WGS) entry which is preliminary data.</text>
</comment>
<comment type="similarity">
    <text evidence="1">Belongs to the IS150/IS1296 orfA family.</text>
</comment>
<dbReference type="PATRIC" id="fig|1341679.3.peg.1863"/>
<feature type="compositionally biased region" description="Basic residues" evidence="2">
    <location>
        <begin position="114"/>
        <end position="131"/>
    </location>
</feature>
<dbReference type="PANTHER" id="PTHR33795:SF1">
    <property type="entry name" value="INSERTION ELEMENT IS150 PROTEIN INSJ"/>
    <property type="match status" value="1"/>
</dbReference>
<dbReference type="EMBL" id="AYET01000004">
    <property type="protein sequence ID" value="ESK47888.1"/>
    <property type="molecule type" value="Genomic_DNA"/>
</dbReference>
<dbReference type="GO" id="GO:0043565">
    <property type="term" value="F:sequence-specific DNA binding"/>
    <property type="evidence" value="ECO:0007669"/>
    <property type="project" value="InterPro"/>
</dbReference>
<proteinExistence type="inferred from homology"/>
<evidence type="ECO:0000313" key="5">
    <source>
        <dbReference type="EMBL" id="ESK47888.1"/>
    </source>
</evidence>
<feature type="region of interest" description="Disordered" evidence="2">
    <location>
        <begin position="111"/>
        <end position="141"/>
    </location>
</feature>
<protein>
    <recommendedName>
        <fullName evidence="3">Insertion element IS150 protein InsJ-like helix-turn-helix domain-containing protein</fullName>
    </recommendedName>
</protein>
<organism evidence="4 7">
    <name type="scientific">Acinetobacter indicus CIP 110367</name>
    <dbReference type="NCBI Taxonomy" id="1341679"/>
    <lineage>
        <taxon>Bacteria</taxon>
        <taxon>Pseudomonadati</taxon>
        <taxon>Pseudomonadota</taxon>
        <taxon>Gammaproteobacteria</taxon>
        <taxon>Moraxellales</taxon>
        <taxon>Moraxellaceae</taxon>
        <taxon>Acinetobacter</taxon>
    </lineage>
</organism>
<dbReference type="EMBL" id="AYET01000006">
    <property type="protein sequence ID" value="ESK47343.1"/>
    <property type="molecule type" value="Genomic_DNA"/>
</dbReference>
<evidence type="ECO:0000313" key="7">
    <source>
        <dbReference type="Proteomes" id="UP000018415"/>
    </source>
</evidence>
<keyword evidence="7" id="KW-1185">Reference proteome</keyword>
<dbReference type="HOGENOM" id="CLU_027402_17_0_6"/>
<evidence type="ECO:0000313" key="4">
    <source>
        <dbReference type="EMBL" id="ESK47343.1"/>
    </source>
</evidence>
<gene>
    <name evidence="5" type="ORF">P253_01909</name>
    <name evidence="6" type="ORF">P253_01919</name>
    <name evidence="4" type="ORF">P253_02452</name>
</gene>
<name>V2TZH4_9GAMM</name>